<evidence type="ECO:0000256" key="2">
    <source>
        <dbReference type="ARBA" id="ARBA00023015"/>
    </source>
</evidence>
<evidence type="ECO:0000313" key="7">
    <source>
        <dbReference type="Proteomes" id="UP000830401"/>
    </source>
</evidence>
<keyword evidence="7" id="KW-1185">Reference proteome</keyword>
<geneLocation type="plasmid" evidence="6 7">
    <name>unnamed6</name>
</geneLocation>
<protein>
    <submittedName>
        <fullName evidence="6">AraC family transcriptional regulator</fullName>
    </submittedName>
</protein>
<dbReference type="SUPFAM" id="SSF51215">
    <property type="entry name" value="Regulatory protein AraC"/>
    <property type="match status" value="1"/>
</dbReference>
<sequence length="275" mass="31216">MAVKQINLNRNADIVKTCTEDHHFRAEMLLAENVLVRILSGELKVVLADRIYTFGLGDTLLVPRNQLATLIAYPKDGLSYKAVIMRLTTAILREYYTKNKLSLPPPPASGILPFAKSPLLDSFFASLLPYLELENKLQEKLVAVKTEEAIEILRSLDPQSDSVLADFSEVGKIDLAEFMETNYMFNIPLAKFSQLTGRSLTTFKRDFKKAFQLSPQRWLTQKRLALAHHHLVEKQRKPVELYQEAGFENLSHFSYAFKKQFGYPPTALTGQVASH</sequence>
<gene>
    <name evidence="6" type="ORF">MUN86_29245</name>
</gene>
<evidence type="ECO:0000256" key="1">
    <source>
        <dbReference type="ARBA" id="ARBA00022490"/>
    </source>
</evidence>
<dbReference type="InterPro" id="IPR037923">
    <property type="entry name" value="HTH-like"/>
</dbReference>
<keyword evidence="6" id="KW-0614">Plasmid</keyword>
<dbReference type="InterPro" id="IPR050204">
    <property type="entry name" value="AraC_XylS_family_regulators"/>
</dbReference>
<organism evidence="6 7">
    <name type="scientific">Hymenobacter volaticus</name>
    <dbReference type="NCBI Taxonomy" id="2932254"/>
    <lineage>
        <taxon>Bacteria</taxon>
        <taxon>Pseudomonadati</taxon>
        <taxon>Bacteroidota</taxon>
        <taxon>Cytophagia</taxon>
        <taxon>Cytophagales</taxon>
        <taxon>Hymenobacteraceae</taxon>
        <taxon>Hymenobacter</taxon>
    </lineage>
</organism>
<keyword evidence="4" id="KW-0804">Transcription</keyword>
<evidence type="ECO:0000259" key="5">
    <source>
        <dbReference type="PROSITE" id="PS01124"/>
    </source>
</evidence>
<dbReference type="SUPFAM" id="SSF46689">
    <property type="entry name" value="Homeodomain-like"/>
    <property type="match status" value="1"/>
</dbReference>
<dbReference type="PANTHER" id="PTHR46796">
    <property type="entry name" value="HTH-TYPE TRANSCRIPTIONAL ACTIVATOR RHAS-RELATED"/>
    <property type="match status" value="1"/>
</dbReference>
<dbReference type="InterPro" id="IPR054015">
    <property type="entry name" value="ExsA-like_N"/>
</dbReference>
<keyword evidence="2" id="KW-0805">Transcription regulation</keyword>
<proteinExistence type="predicted"/>
<dbReference type="InterPro" id="IPR009057">
    <property type="entry name" value="Homeodomain-like_sf"/>
</dbReference>
<keyword evidence="1" id="KW-0963">Cytoplasm</keyword>
<dbReference type="PANTHER" id="PTHR46796:SF13">
    <property type="entry name" value="HTH-TYPE TRANSCRIPTIONAL ACTIVATOR RHAS"/>
    <property type="match status" value="1"/>
</dbReference>
<evidence type="ECO:0000256" key="4">
    <source>
        <dbReference type="ARBA" id="ARBA00023163"/>
    </source>
</evidence>
<dbReference type="InterPro" id="IPR018060">
    <property type="entry name" value="HTH_AraC"/>
</dbReference>
<reference evidence="6" key="1">
    <citation type="submission" date="2022-04" db="EMBL/GenBank/DDBJ databases">
        <title>Hymenobacter sp. isolated from the air.</title>
        <authorList>
            <person name="Won M."/>
            <person name="Lee C.-M."/>
            <person name="Woen H.-Y."/>
            <person name="Kwon S.-W."/>
        </authorList>
    </citation>
    <scope>NUCLEOTIDE SEQUENCE</scope>
    <source>
        <strain evidence="6">5420S-77</strain>
        <plasmid evidence="6">unnamed6</plasmid>
    </source>
</reference>
<keyword evidence="3" id="KW-0238">DNA-binding</keyword>
<dbReference type="EMBL" id="CP095067">
    <property type="protein sequence ID" value="UOQ69694.1"/>
    <property type="molecule type" value="Genomic_DNA"/>
</dbReference>
<dbReference type="Proteomes" id="UP000830401">
    <property type="component" value="Plasmid unnamed6"/>
</dbReference>
<dbReference type="PROSITE" id="PS01124">
    <property type="entry name" value="HTH_ARAC_FAMILY_2"/>
    <property type="match status" value="1"/>
</dbReference>
<accession>A0ABY4GGX6</accession>
<evidence type="ECO:0000313" key="6">
    <source>
        <dbReference type="EMBL" id="UOQ69694.1"/>
    </source>
</evidence>
<evidence type="ECO:0000256" key="3">
    <source>
        <dbReference type="ARBA" id="ARBA00023125"/>
    </source>
</evidence>
<dbReference type="SMART" id="SM00342">
    <property type="entry name" value="HTH_ARAC"/>
    <property type="match status" value="1"/>
</dbReference>
<dbReference type="Pfam" id="PF22200">
    <property type="entry name" value="ExsA_N"/>
    <property type="match status" value="1"/>
</dbReference>
<dbReference type="Pfam" id="PF12833">
    <property type="entry name" value="HTH_18"/>
    <property type="match status" value="1"/>
</dbReference>
<dbReference type="Gene3D" id="1.10.10.60">
    <property type="entry name" value="Homeodomain-like"/>
    <property type="match status" value="1"/>
</dbReference>
<name>A0ABY4GGX6_9BACT</name>
<feature type="domain" description="HTH araC/xylS-type" evidence="5">
    <location>
        <begin position="173"/>
        <end position="271"/>
    </location>
</feature>